<dbReference type="AlphaFoldDB" id="E0NPV7"/>
<dbReference type="OrthoDB" id="580775at2"/>
<dbReference type="Pfam" id="PF00501">
    <property type="entry name" value="AMP-binding"/>
    <property type="match status" value="1"/>
</dbReference>
<dbReference type="Pfam" id="PF14535">
    <property type="entry name" value="AMP-binding_C_2"/>
    <property type="match status" value="1"/>
</dbReference>
<dbReference type="PANTHER" id="PTHR43845">
    <property type="entry name" value="BLR5969 PROTEIN"/>
    <property type="match status" value="1"/>
</dbReference>
<keyword evidence="4" id="KW-1185">Reference proteome</keyword>
<feature type="domain" description="AMP-dependent ligase C-terminal" evidence="2">
    <location>
        <begin position="342"/>
        <end position="440"/>
    </location>
</feature>
<proteinExistence type="predicted"/>
<reference evidence="3" key="1">
    <citation type="submission" date="2010-07" db="EMBL/GenBank/DDBJ databases">
        <authorList>
            <person name="Muzny D."/>
            <person name="Qin X."/>
            <person name="Deng J."/>
            <person name="Jiang H."/>
            <person name="Liu Y."/>
            <person name="Qu J."/>
            <person name="Song X.-Z."/>
            <person name="Zhang L."/>
            <person name="Thornton R."/>
            <person name="Coyle M."/>
            <person name="Francisco L."/>
            <person name="Jackson L."/>
            <person name="Javaid M."/>
            <person name="Korchina V."/>
            <person name="Kovar C."/>
            <person name="Mata R."/>
            <person name="Mathew T."/>
            <person name="Ngo R."/>
            <person name="Nguyen L."/>
            <person name="Nguyen N."/>
            <person name="Okwuonu G."/>
            <person name="Ongeri F."/>
            <person name="Pham C."/>
            <person name="Simmons D."/>
            <person name="Wilczek-Boney K."/>
            <person name="Hale W."/>
            <person name="Jakkamsetti A."/>
            <person name="Pham P."/>
            <person name="Ruth R."/>
            <person name="San Lucas F."/>
            <person name="Warren J."/>
            <person name="Zhang J."/>
            <person name="Zhao Z."/>
            <person name="Zhou C."/>
            <person name="Zhu D."/>
            <person name="Lee S."/>
            <person name="Bess C."/>
            <person name="Blankenburg K."/>
            <person name="Forbes L."/>
            <person name="Fu Q."/>
            <person name="Gubbala S."/>
            <person name="Hirani K."/>
            <person name="Jayaseelan J.C."/>
            <person name="Lara F."/>
            <person name="Munidasa M."/>
            <person name="Palculict T."/>
            <person name="Patil S."/>
            <person name="Pu L.-L."/>
            <person name="Saada N."/>
            <person name="Tang L."/>
            <person name="Weissenberger G."/>
            <person name="Zhu Y."/>
            <person name="Hemphill L."/>
            <person name="Shang Y."/>
            <person name="Youmans B."/>
            <person name="Ayvaz T."/>
            <person name="Ross M."/>
            <person name="Santibanez J."/>
            <person name="Aqrawi P."/>
            <person name="Gross S."/>
            <person name="Joshi V."/>
            <person name="Fowler G."/>
            <person name="Nazareth L."/>
            <person name="Reid J."/>
            <person name="Worley K."/>
            <person name="Petrosino J."/>
            <person name="Highlander S."/>
            <person name="Gibbs R."/>
        </authorList>
    </citation>
    <scope>NUCLEOTIDE SEQUENCE [LARGE SCALE GENOMIC DNA]</scope>
    <source>
        <strain evidence="3">DSM 16973</strain>
    </source>
</reference>
<dbReference type="HOGENOM" id="CLU_035301_1_2_10"/>
<name>E0NPV7_9BACT</name>
<dbReference type="InterPro" id="IPR045851">
    <property type="entry name" value="AMP-bd_C_sf"/>
</dbReference>
<accession>E0NPV7</accession>
<organism evidence="3 4">
    <name type="scientific">Hoylesella marshii DSM 16973 = JCM 13450</name>
    <dbReference type="NCBI Taxonomy" id="862515"/>
    <lineage>
        <taxon>Bacteria</taxon>
        <taxon>Pseudomonadati</taxon>
        <taxon>Bacteroidota</taxon>
        <taxon>Bacteroidia</taxon>
        <taxon>Bacteroidales</taxon>
        <taxon>Prevotellaceae</taxon>
        <taxon>Hoylesella</taxon>
    </lineage>
</organism>
<dbReference type="PANTHER" id="PTHR43845:SF1">
    <property type="entry name" value="BLR5969 PROTEIN"/>
    <property type="match status" value="1"/>
</dbReference>
<dbReference type="InterPro" id="IPR028154">
    <property type="entry name" value="AMP-dep_Lig_C"/>
</dbReference>
<dbReference type="eggNOG" id="COG1541">
    <property type="taxonomic scope" value="Bacteria"/>
</dbReference>
<dbReference type="InterPro" id="IPR042099">
    <property type="entry name" value="ANL_N_sf"/>
</dbReference>
<dbReference type="STRING" id="862515.HMPREF0658_0208"/>
<sequence length="442" mass="50156">MFYEWNESEDIEFQSAEVIKQFQDARLREQLGYLERNSRYYRRLFERNGIDKGKIGCIEDLVQIPFTEKKDLQLFNEDFLCVDREEIVDYITTSGTLGEPVTFGCTDKDLDRLAFNEAKSFACVGLGKGNVVQLMTTLDKRFMAGMAYFLGLRRLGAGIIRVGNGIPELQWDTISRMRPDTVMCVPSFILRLIEYAEERGIDYRQSSVRRIIGIGEGLREQDFSLNLLGSRIHEKWSEVELFATYSSTEMGATFSECRFGMGGHVHPELVIVEIIGEDDLPVPDGEVGEVVITTLGVEAMPLLRFRTGDMAAKCVERCRCGRGAYRLTPLVGRKNNMIKLKGTTLYPPAVNDVLDNAACVENYVVVVRDSVAGTDEVVVKVGLKTAYLHKSREAIVKELKDSFRSRIRVAPMVEILPAEEIRRINFPAKSRKPVKFIDERKR</sequence>
<dbReference type="SUPFAM" id="SSF56801">
    <property type="entry name" value="Acetyl-CoA synthetase-like"/>
    <property type="match status" value="1"/>
</dbReference>
<evidence type="ECO:0000259" key="2">
    <source>
        <dbReference type="Pfam" id="PF14535"/>
    </source>
</evidence>
<evidence type="ECO:0000259" key="1">
    <source>
        <dbReference type="Pfam" id="PF00501"/>
    </source>
</evidence>
<dbReference type="Gene3D" id="3.30.300.30">
    <property type="match status" value="1"/>
</dbReference>
<evidence type="ECO:0000313" key="3">
    <source>
        <dbReference type="EMBL" id="EFM02833.1"/>
    </source>
</evidence>
<feature type="domain" description="AMP-dependent synthetase/ligase" evidence="1">
    <location>
        <begin position="82"/>
        <end position="295"/>
    </location>
</feature>
<evidence type="ECO:0008006" key="5">
    <source>
        <dbReference type="Google" id="ProtNLM"/>
    </source>
</evidence>
<dbReference type="EMBL" id="AEEI01000008">
    <property type="protein sequence ID" value="EFM02833.1"/>
    <property type="molecule type" value="Genomic_DNA"/>
</dbReference>
<evidence type="ECO:0000313" key="4">
    <source>
        <dbReference type="Proteomes" id="UP000004394"/>
    </source>
</evidence>
<dbReference type="BioCyc" id="PMAR862515-HMP:GMOO-214-MONOMER"/>
<dbReference type="Proteomes" id="UP000004394">
    <property type="component" value="Unassembled WGS sequence"/>
</dbReference>
<dbReference type="InterPro" id="IPR000873">
    <property type="entry name" value="AMP-dep_synth/lig_dom"/>
</dbReference>
<dbReference type="Gene3D" id="3.40.50.12780">
    <property type="entry name" value="N-terminal domain of ligase-like"/>
    <property type="match status" value="1"/>
</dbReference>
<comment type="caution">
    <text evidence="3">The sequence shown here is derived from an EMBL/GenBank/DDBJ whole genome shotgun (WGS) entry which is preliminary data.</text>
</comment>
<gene>
    <name evidence="3" type="ORF">HMPREF0658_0208</name>
</gene>
<protein>
    <recommendedName>
        <fullName evidence="5">Phenylacetate--CoA ligase</fullName>
    </recommendedName>
</protein>
<dbReference type="RefSeq" id="WP_006947896.1">
    <property type="nucleotide sequence ID" value="NZ_BAJI01000005.1"/>
</dbReference>